<feature type="domain" description="DUF4097" evidence="1">
    <location>
        <begin position="17"/>
        <end position="206"/>
    </location>
</feature>
<reference evidence="2" key="1">
    <citation type="submission" date="2020-10" db="EMBL/GenBank/DDBJ databases">
        <authorList>
            <person name="Gilroy R."/>
        </authorList>
    </citation>
    <scope>NUCLEOTIDE SEQUENCE</scope>
    <source>
        <strain evidence="2">ChiW25-3613</strain>
    </source>
</reference>
<evidence type="ECO:0000313" key="2">
    <source>
        <dbReference type="EMBL" id="HIR40059.1"/>
    </source>
</evidence>
<gene>
    <name evidence="2" type="ORF">IAB90_06750</name>
</gene>
<dbReference type="AlphaFoldDB" id="A0A9D1AJ26"/>
<protein>
    <submittedName>
        <fullName evidence="2">DUF4097 family beta strand repeat protein</fullName>
    </submittedName>
</protein>
<dbReference type="Pfam" id="PF13349">
    <property type="entry name" value="DUF4097"/>
    <property type="match status" value="1"/>
</dbReference>
<accession>A0A9D1AJ26</accession>
<sequence>MNIKKFAAYRAKADVVKIDISAFCAEVAVVASEGDKLYIKHSKNFFPHFAENDGTVTMRQLKGPFWNLKRTTIIVHVPECAVPGMNVNILKGNIKIDGGIYGDVQLGGKQLKAEVYNSTFENLTIKADELDVCADGITVKNLANATAADGRVEFDKTFCKKAECRIKKGNIGLCNSACDFALLNSDEGNIAASMVGAESDYTISLKGAAVSGKNNHSSSGKSIKARAERGSVVLDFSKNSLFDDELGEAQA</sequence>
<evidence type="ECO:0000313" key="3">
    <source>
        <dbReference type="Proteomes" id="UP000824179"/>
    </source>
</evidence>
<reference evidence="2" key="2">
    <citation type="journal article" date="2021" name="PeerJ">
        <title>Extensive microbial diversity within the chicken gut microbiome revealed by metagenomics and culture.</title>
        <authorList>
            <person name="Gilroy R."/>
            <person name="Ravi A."/>
            <person name="Getino M."/>
            <person name="Pursley I."/>
            <person name="Horton D.L."/>
            <person name="Alikhan N.F."/>
            <person name="Baker D."/>
            <person name="Gharbi K."/>
            <person name="Hall N."/>
            <person name="Watson M."/>
            <person name="Adriaenssens E.M."/>
            <person name="Foster-Nyarko E."/>
            <person name="Jarju S."/>
            <person name="Secka A."/>
            <person name="Antonio M."/>
            <person name="Oren A."/>
            <person name="Chaudhuri R.R."/>
            <person name="La Ragione R."/>
            <person name="Hildebrand F."/>
            <person name="Pallen M.J."/>
        </authorList>
    </citation>
    <scope>NUCLEOTIDE SEQUENCE</scope>
    <source>
        <strain evidence="2">ChiW25-3613</strain>
    </source>
</reference>
<evidence type="ECO:0000259" key="1">
    <source>
        <dbReference type="Pfam" id="PF13349"/>
    </source>
</evidence>
<name>A0A9D1AJ26_9FIRM</name>
<dbReference type="EMBL" id="DVHB01000120">
    <property type="protein sequence ID" value="HIR40059.1"/>
    <property type="molecule type" value="Genomic_DNA"/>
</dbReference>
<dbReference type="InterPro" id="IPR025164">
    <property type="entry name" value="Toastrack_DUF4097"/>
</dbReference>
<comment type="caution">
    <text evidence="2">The sequence shown here is derived from an EMBL/GenBank/DDBJ whole genome shotgun (WGS) entry which is preliminary data.</text>
</comment>
<organism evidence="2 3">
    <name type="scientific">Candidatus Coproplasma stercoripullorum</name>
    <dbReference type="NCBI Taxonomy" id="2840751"/>
    <lineage>
        <taxon>Bacteria</taxon>
        <taxon>Bacillati</taxon>
        <taxon>Bacillota</taxon>
        <taxon>Clostridia</taxon>
        <taxon>Eubacteriales</taxon>
        <taxon>Candidatus Coproplasma</taxon>
    </lineage>
</organism>
<dbReference type="Proteomes" id="UP000824179">
    <property type="component" value="Unassembled WGS sequence"/>
</dbReference>
<proteinExistence type="predicted"/>